<evidence type="ECO:0000313" key="2">
    <source>
        <dbReference type="Proteomes" id="UP001629246"/>
    </source>
</evidence>
<gene>
    <name evidence="1" type="ORF">PQR62_12220</name>
</gene>
<comment type="caution">
    <text evidence="1">The sequence shown here is derived from an EMBL/GenBank/DDBJ whole genome shotgun (WGS) entry which is preliminary data.</text>
</comment>
<reference evidence="1 2" key="1">
    <citation type="journal article" date="2024" name="Chem. Sci.">
        <title>Discovery of megapolipeptins by genome mining of a Burkholderiales bacteria collection.</title>
        <authorList>
            <person name="Paulo B.S."/>
            <person name="Recchia M.J.J."/>
            <person name="Lee S."/>
            <person name="Fergusson C.H."/>
            <person name="Romanowski S.B."/>
            <person name="Hernandez A."/>
            <person name="Krull N."/>
            <person name="Liu D.Y."/>
            <person name="Cavanagh H."/>
            <person name="Bos A."/>
            <person name="Gray C.A."/>
            <person name="Murphy B.T."/>
            <person name="Linington R.G."/>
            <person name="Eustaquio A.S."/>
        </authorList>
    </citation>
    <scope>NUCLEOTIDE SEQUENCE [LARGE SCALE GENOMIC DNA]</scope>
    <source>
        <strain evidence="1 2">RL21-008-BIB-A</strain>
    </source>
</reference>
<proteinExistence type="predicted"/>
<accession>A0ABW9A9X6</accession>
<dbReference type="Proteomes" id="UP001629246">
    <property type="component" value="Unassembled WGS sequence"/>
</dbReference>
<organism evidence="1 2">
    <name type="scientific">Herbaspirillum lusitanum</name>
    <dbReference type="NCBI Taxonomy" id="213312"/>
    <lineage>
        <taxon>Bacteria</taxon>
        <taxon>Pseudomonadati</taxon>
        <taxon>Pseudomonadota</taxon>
        <taxon>Betaproteobacteria</taxon>
        <taxon>Burkholderiales</taxon>
        <taxon>Oxalobacteraceae</taxon>
        <taxon>Herbaspirillum</taxon>
    </lineage>
</organism>
<protein>
    <submittedName>
        <fullName evidence="1">Uncharacterized protein</fullName>
    </submittedName>
</protein>
<keyword evidence="2" id="KW-1185">Reference proteome</keyword>
<evidence type="ECO:0000313" key="1">
    <source>
        <dbReference type="EMBL" id="MFL9925034.1"/>
    </source>
</evidence>
<name>A0ABW9A9X6_9BURK</name>
<dbReference type="EMBL" id="JAQQFM010000005">
    <property type="protein sequence ID" value="MFL9925034.1"/>
    <property type="molecule type" value="Genomic_DNA"/>
</dbReference>
<dbReference type="RefSeq" id="WP_408158222.1">
    <property type="nucleotide sequence ID" value="NZ_JAQQFM010000005.1"/>
</dbReference>
<sequence length="107" mass="11480">MNDTSSPSIEEFQQLQKTVNSLVDNNAATAASDLALLISIIGHLSTSTANPSHSIQSIGMQAADFLAPVLQSEKFPAEFKALMKSRIDAIIGKALETYATQEKSVDR</sequence>